<protein>
    <submittedName>
        <fullName evidence="1">Uncharacterized protein</fullName>
    </submittedName>
</protein>
<organism evidence="1 2">
    <name type="scientific">Vreelandella olivaria</name>
    <dbReference type="NCBI Taxonomy" id="390919"/>
    <lineage>
        <taxon>Bacteria</taxon>
        <taxon>Pseudomonadati</taxon>
        <taxon>Pseudomonadota</taxon>
        <taxon>Gammaproteobacteria</taxon>
        <taxon>Oceanospirillales</taxon>
        <taxon>Halomonadaceae</taxon>
        <taxon>Vreelandella</taxon>
    </lineage>
</organism>
<dbReference type="Proteomes" id="UP000289555">
    <property type="component" value="Chromosome"/>
</dbReference>
<name>A0ABN5WQV9_9GAMM</name>
<dbReference type="EMBL" id="AP019416">
    <property type="protein sequence ID" value="BBI49257.1"/>
    <property type="molecule type" value="Genomic_DNA"/>
</dbReference>
<sequence length="104" mass="11495">MAYWVNHLMGNAEQNFSIDALTSLYDELAAADGEHTDVSLTHESEWCLSAFASGLVVWEKVAGDGEPKHMVRVTKEKTIELWNLLAKGSTSQIDQEPWVPGYGA</sequence>
<keyword evidence="2" id="KW-1185">Reference proteome</keyword>
<evidence type="ECO:0000313" key="2">
    <source>
        <dbReference type="Proteomes" id="UP000289555"/>
    </source>
</evidence>
<gene>
    <name evidence="1" type="ORF">HORIV_16780</name>
</gene>
<proteinExistence type="predicted"/>
<reference evidence="2" key="1">
    <citation type="journal article" date="2019" name="Microbiol. Resour. Announc.">
        <title>Complete Genome Sequence of Halomonas olivaria, a Moderately Halophilic Bacterium Isolated from Olive Processing Effluents, Obtained by Nanopore Sequencing.</title>
        <authorList>
            <person name="Nagata S."/>
            <person name="Ii K.M."/>
            <person name="Tsukimi T."/>
            <person name="Miura M.C."/>
            <person name="Galipon J."/>
            <person name="Arakawa K."/>
        </authorList>
    </citation>
    <scope>NUCLEOTIDE SEQUENCE [LARGE SCALE GENOMIC DNA]</scope>
    <source>
        <strain evidence="2">TYRC17</strain>
    </source>
</reference>
<accession>A0ABN5WQV9</accession>
<evidence type="ECO:0000313" key="1">
    <source>
        <dbReference type="EMBL" id="BBI49257.1"/>
    </source>
</evidence>